<accession>A0A0G1FD46</accession>
<protein>
    <submittedName>
        <fullName evidence="1">Uncharacterized protein</fullName>
    </submittedName>
</protein>
<proteinExistence type="predicted"/>
<evidence type="ECO:0000313" key="1">
    <source>
        <dbReference type="EMBL" id="KKS84783.1"/>
    </source>
</evidence>
<organism evidence="1 2">
    <name type="scientific">Candidatus Gottesmanbacteria bacterium GW2011_GWA1_43_11</name>
    <dbReference type="NCBI Taxonomy" id="1618436"/>
    <lineage>
        <taxon>Bacteria</taxon>
        <taxon>Candidatus Gottesmaniibacteriota</taxon>
    </lineage>
</organism>
<dbReference type="EMBL" id="LCFB01000014">
    <property type="protein sequence ID" value="KKS84783.1"/>
    <property type="molecule type" value="Genomic_DNA"/>
</dbReference>
<dbReference type="Proteomes" id="UP000034543">
    <property type="component" value="Unassembled WGS sequence"/>
</dbReference>
<dbReference type="STRING" id="1618436.UV59_C0014G0026"/>
<sequence>MSAEKKNLLRGIFNTNDYSELRKRAKIHAGLVLGQSGSFSIGLAAQLLTFPALDLRIYGIEVAAIILSGSLWAHYDEDSNIMNERHTKLAVGNMKAILQNEFHSDDVNILHGAFVTLYENAVEYKVPIRQLVHTLNNQAVSTDKIKNPTTDLEIVAYVVRSEWLSVHNIQSNSYDTINNATMALDMTLSLLEGASAKDVLEALNGGGESPTQPLWFEAGKVNKQTANTENSRLTDEHQVFLTSLSDIDGIEQLDNFKEES</sequence>
<name>A0A0G1FD46_9BACT</name>
<comment type="caution">
    <text evidence="1">The sequence shown here is derived from an EMBL/GenBank/DDBJ whole genome shotgun (WGS) entry which is preliminary data.</text>
</comment>
<reference evidence="1 2" key="1">
    <citation type="journal article" date="2015" name="Nature">
        <title>rRNA introns, odd ribosomes, and small enigmatic genomes across a large radiation of phyla.</title>
        <authorList>
            <person name="Brown C.T."/>
            <person name="Hug L.A."/>
            <person name="Thomas B.C."/>
            <person name="Sharon I."/>
            <person name="Castelle C.J."/>
            <person name="Singh A."/>
            <person name="Wilkins M.J."/>
            <person name="Williams K.H."/>
            <person name="Banfield J.F."/>
        </authorList>
    </citation>
    <scope>NUCLEOTIDE SEQUENCE [LARGE SCALE GENOMIC DNA]</scope>
</reference>
<dbReference type="AlphaFoldDB" id="A0A0G1FD46"/>
<gene>
    <name evidence="1" type="ORF">UV59_C0014G0026</name>
</gene>
<evidence type="ECO:0000313" key="2">
    <source>
        <dbReference type="Proteomes" id="UP000034543"/>
    </source>
</evidence>